<dbReference type="RefSeq" id="WP_369331034.1">
    <property type="nucleotide sequence ID" value="NZ_JAULBC010000006.1"/>
</dbReference>
<keyword evidence="3" id="KW-1185">Reference proteome</keyword>
<feature type="transmembrane region" description="Helical" evidence="1">
    <location>
        <begin position="98"/>
        <end position="120"/>
    </location>
</feature>
<sequence length="219" mass="24585">MSKSLQIQKLPGILRIIMFVLVTIGIAMIARRILAIYGIIPSFSPNGEPPFDTGFAKHPAITLLHILPGSLFMILGPWQFIPGIRNRHVRFHRISGTIFIIASYIVGISALCMPFIMMPIGGINEAAGSMLFAIFFLVALSRAWWYILRKNQTLHREWMIRAFAVGLAVSTIRPIIGLFFGLSGLSPHVFFGTAFWIGFTLHLIVAEVWINYTRPVTYL</sequence>
<dbReference type="EMBL" id="JAULBC010000006">
    <property type="protein sequence ID" value="MEX6689627.1"/>
    <property type="molecule type" value="Genomic_DNA"/>
</dbReference>
<keyword evidence="1" id="KW-0472">Membrane</keyword>
<feature type="transmembrane region" description="Helical" evidence="1">
    <location>
        <begin position="126"/>
        <end position="148"/>
    </location>
</feature>
<evidence type="ECO:0000313" key="3">
    <source>
        <dbReference type="Proteomes" id="UP001560573"/>
    </source>
</evidence>
<dbReference type="Pfam" id="PF10067">
    <property type="entry name" value="DUF2306"/>
    <property type="match status" value="1"/>
</dbReference>
<reference evidence="2 3" key="1">
    <citation type="submission" date="2023-07" db="EMBL/GenBank/DDBJ databases">
        <authorList>
            <person name="Lian W.-H."/>
        </authorList>
    </citation>
    <scope>NUCLEOTIDE SEQUENCE [LARGE SCALE GENOMIC DNA]</scope>
    <source>
        <strain evidence="2 3">SYSU DXS3180</strain>
    </source>
</reference>
<dbReference type="Proteomes" id="UP001560573">
    <property type="component" value="Unassembled WGS sequence"/>
</dbReference>
<dbReference type="InterPro" id="IPR018750">
    <property type="entry name" value="DUF2306_membrane"/>
</dbReference>
<keyword evidence="1" id="KW-1133">Transmembrane helix</keyword>
<evidence type="ECO:0000313" key="2">
    <source>
        <dbReference type="EMBL" id="MEX6689627.1"/>
    </source>
</evidence>
<feature type="transmembrane region" description="Helical" evidence="1">
    <location>
        <begin position="12"/>
        <end position="40"/>
    </location>
</feature>
<accession>A0ABV3ZIB6</accession>
<name>A0ABV3ZIB6_9BACT</name>
<organism evidence="2 3">
    <name type="scientific">Danxiaibacter flavus</name>
    <dbReference type="NCBI Taxonomy" id="3049108"/>
    <lineage>
        <taxon>Bacteria</taxon>
        <taxon>Pseudomonadati</taxon>
        <taxon>Bacteroidota</taxon>
        <taxon>Chitinophagia</taxon>
        <taxon>Chitinophagales</taxon>
        <taxon>Chitinophagaceae</taxon>
        <taxon>Danxiaibacter</taxon>
    </lineage>
</organism>
<feature type="transmembrane region" description="Helical" evidence="1">
    <location>
        <begin position="60"/>
        <end position="78"/>
    </location>
</feature>
<feature type="transmembrane region" description="Helical" evidence="1">
    <location>
        <begin position="160"/>
        <end position="182"/>
    </location>
</feature>
<keyword evidence="1" id="KW-0812">Transmembrane</keyword>
<proteinExistence type="predicted"/>
<feature type="transmembrane region" description="Helical" evidence="1">
    <location>
        <begin position="188"/>
        <end position="210"/>
    </location>
</feature>
<protein>
    <submittedName>
        <fullName evidence="2">DUF2306 domain-containing protein</fullName>
    </submittedName>
</protein>
<evidence type="ECO:0000256" key="1">
    <source>
        <dbReference type="SAM" id="Phobius"/>
    </source>
</evidence>
<gene>
    <name evidence="2" type="ORF">QTN47_19135</name>
</gene>
<comment type="caution">
    <text evidence="2">The sequence shown here is derived from an EMBL/GenBank/DDBJ whole genome shotgun (WGS) entry which is preliminary data.</text>
</comment>